<dbReference type="AlphaFoldDB" id="A0ABD1ENU6"/>
<dbReference type="InterPro" id="IPR011990">
    <property type="entry name" value="TPR-like_helical_dom_sf"/>
</dbReference>
<evidence type="ECO:0000313" key="1">
    <source>
        <dbReference type="EMBL" id="KAL1498182.1"/>
    </source>
</evidence>
<reference evidence="1 2" key="1">
    <citation type="submission" date="2024-05" db="EMBL/GenBank/DDBJ databases">
        <title>Genetic variation in Jamaican populations of the coffee berry borer (Hypothenemus hampei).</title>
        <authorList>
            <person name="Errbii M."/>
            <person name="Myrie A."/>
        </authorList>
    </citation>
    <scope>NUCLEOTIDE SEQUENCE [LARGE SCALE GENOMIC DNA]</scope>
    <source>
        <strain evidence="1">JA-Hopewell-2020-01-JO</strain>
        <tissue evidence="1">Whole body</tissue>
    </source>
</reference>
<sequence length="304" mass="34363">MSNESTTGYTILDQYRNITGKLKKRFLRKPNETEALEAFTNLSLQCESQDLPQYAALTWTARARCEGTLGNTVNESSCLLRAARHFLRAAHENIEIGCISIPTEYLQAGLACYSHVSTRCSQDSSIPQGLNLEIVNYMQEIGQLEAVKAYLDNAVEQSQNQPDSQVYCLNLLAAHFITIGDYVSALQIYEKIKELLIDLPINGYRCELLLESEVNSVFLLLILRPNPQNILAKVLEKYTWGGQNDPIVLACRMSDELFILMQSIVTICQSLDPSSLNHIESEFWPFLSILQKDLLRTLVKIYCL</sequence>
<name>A0ABD1ENU6_HYPHA</name>
<accession>A0ABD1ENU6</accession>
<evidence type="ECO:0008006" key="3">
    <source>
        <dbReference type="Google" id="ProtNLM"/>
    </source>
</evidence>
<dbReference type="Proteomes" id="UP001566132">
    <property type="component" value="Unassembled WGS sequence"/>
</dbReference>
<dbReference type="EMBL" id="JBDJPC010000006">
    <property type="protein sequence ID" value="KAL1498182.1"/>
    <property type="molecule type" value="Genomic_DNA"/>
</dbReference>
<organism evidence="1 2">
    <name type="scientific">Hypothenemus hampei</name>
    <name type="common">Coffee berry borer</name>
    <dbReference type="NCBI Taxonomy" id="57062"/>
    <lineage>
        <taxon>Eukaryota</taxon>
        <taxon>Metazoa</taxon>
        <taxon>Ecdysozoa</taxon>
        <taxon>Arthropoda</taxon>
        <taxon>Hexapoda</taxon>
        <taxon>Insecta</taxon>
        <taxon>Pterygota</taxon>
        <taxon>Neoptera</taxon>
        <taxon>Endopterygota</taxon>
        <taxon>Coleoptera</taxon>
        <taxon>Polyphaga</taxon>
        <taxon>Cucujiformia</taxon>
        <taxon>Curculionidae</taxon>
        <taxon>Scolytinae</taxon>
        <taxon>Hypothenemus</taxon>
    </lineage>
</organism>
<proteinExistence type="predicted"/>
<dbReference type="SUPFAM" id="SSF48452">
    <property type="entry name" value="TPR-like"/>
    <property type="match status" value="1"/>
</dbReference>
<evidence type="ECO:0000313" key="2">
    <source>
        <dbReference type="Proteomes" id="UP001566132"/>
    </source>
</evidence>
<gene>
    <name evidence="1" type="ORF">ABEB36_009019</name>
</gene>
<dbReference type="InterPro" id="IPR039494">
    <property type="entry name" value="F8A"/>
</dbReference>
<protein>
    <recommendedName>
        <fullName evidence="3">Factor VIII intron 22 protein</fullName>
    </recommendedName>
</protein>
<comment type="caution">
    <text evidence="1">The sequence shown here is derived from an EMBL/GenBank/DDBJ whole genome shotgun (WGS) entry which is preliminary data.</text>
</comment>
<keyword evidence="2" id="KW-1185">Reference proteome</keyword>
<dbReference type="PANTHER" id="PTHR16797:SF4">
    <property type="entry name" value="40-KDA HUNTINGTIN-ASSOCIATED PROTEIN"/>
    <property type="match status" value="1"/>
</dbReference>
<dbReference type="PANTHER" id="PTHR16797">
    <property type="entry name" value="FACTOR VIII-ASSOCIATED GENE 1"/>
    <property type="match status" value="1"/>
</dbReference>